<evidence type="ECO:0000256" key="2">
    <source>
        <dbReference type="ARBA" id="ARBA00004481"/>
    </source>
</evidence>
<keyword evidence="6" id="KW-0862">Zinc</keyword>
<evidence type="ECO:0000313" key="11">
    <source>
        <dbReference type="Proteomes" id="UP001642520"/>
    </source>
</evidence>
<dbReference type="InterPro" id="IPR037519">
    <property type="entry name" value="LITAF_fam"/>
</dbReference>
<comment type="caution">
    <text evidence="10">The sequence shown here is derived from an EMBL/GenBank/DDBJ whole genome shotgun (WGS) entry which is preliminary data.</text>
</comment>
<name>A0ABP1NFF1_XYLVO</name>
<dbReference type="InterPro" id="IPR006629">
    <property type="entry name" value="LITAF"/>
</dbReference>
<sequence length="180" mass="19296">MEKNIGFASGVTQPSGPPSSAPPTYEEAVENAARISRQPNAPPYPVGPPIMPVPTFNQLPNQTTMPYAPPYLGPTEPPLQSQTQYTAIPNTAPSSHVQIVCQPVIHALGPSPMKTTCPTCHANIKTTTTSDHQPSAHLCCIALCLLGCCLCSCLPYCMDSFRSVHHFCPACKSYIGTWKC</sequence>
<evidence type="ECO:0000256" key="5">
    <source>
        <dbReference type="ARBA" id="ARBA00022723"/>
    </source>
</evidence>
<evidence type="ECO:0000313" key="10">
    <source>
        <dbReference type="EMBL" id="CAL7939717.1"/>
    </source>
</evidence>
<evidence type="ECO:0000259" key="9">
    <source>
        <dbReference type="PROSITE" id="PS51837"/>
    </source>
</evidence>
<keyword evidence="7" id="KW-0472">Membrane</keyword>
<gene>
    <name evidence="10" type="ORF">XYLVIOL_LOCUS4050</name>
</gene>
<comment type="similarity">
    <text evidence="4">Belongs to the CDIP1/LITAF family.</text>
</comment>
<dbReference type="PANTHER" id="PTHR23292">
    <property type="entry name" value="LIPOPOLYSACCHARIDE-INDUCED TUMOR NECROSIS FACTOR-ALPHA FACTOR"/>
    <property type="match status" value="1"/>
</dbReference>
<dbReference type="PANTHER" id="PTHR23292:SF14">
    <property type="entry name" value="FI16615P1-RELATED"/>
    <property type="match status" value="1"/>
</dbReference>
<dbReference type="Pfam" id="PF10601">
    <property type="entry name" value="zf-LITAF-like"/>
    <property type="match status" value="1"/>
</dbReference>
<keyword evidence="11" id="KW-1185">Reference proteome</keyword>
<dbReference type="Proteomes" id="UP001642520">
    <property type="component" value="Unassembled WGS sequence"/>
</dbReference>
<protein>
    <recommendedName>
        <fullName evidence="9">LITAF domain-containing protein</fullName>
    </recommendedName>
</protein>
<comment type="subcellular location">
    <subcellularLocation>
        <location evidence="2">Endosome membrane</location>
        <topology evidence="2">Peripheral membrane protein</topology>
    </subcellularLocation>
    <subcellularLocation>
        <location evidence="1">Late endosome membrane</location>
    </subcellularLocation>
    <subcellularLocation>
        <location evidence="3">Lysosome membrane</location>
        <topology evidence="3">Peripheral membrane protein</topology>
        <orientation evidence="3">Cytoplasmic side</orientation>
    </subcellularLocation>
</comment>
<reference evidence="10 11" key="1">
    <citation type="submission" date="2024-08" db="EMBL/GenBank/DDBJ databases">
        <authorList>
            <person name="Will J Nash"/>
            <person name="Angela Man"/>
            <person name="Seanna McTaggart"/>
            <person name="Kendall Baker"/>
            <person name="Tom Barker"/>
            <person name="Leah Catchpole"/>
            <person name="Alex Durrant"/>
            <person name="Karim Gharbi"/>
            <person name="Naomi Irish"/>
            <person name="Gemy Kaithakottil"/>
            <person name="Debby Ku"/>
            <person name="Aaliyah Providence"/>
            <person name="Felix Shaw"/>
            <person name="David Swarbreck"/>
            <person name="Chris Watkins"/>
            <person name="Ann M. McCartney"/>
            <person name="Giulio Formenti"/>
            <person name="Alice Mouton"/>
            <person name="Noel Vella"/>
            <person name="Bjorn M von Reumont"/>
            <person name="Adriana Vella"/>
            <person name="Wilfried Haerty"/>
        </authorList>
    </citation>
    <scope>NUCLEOTIDE SEQUENCE [LARGE SCALE GENOMIC DNA]</scope>
</reference>
<organism evidence="10 11">
    <name type="scientific">Xylocopa violacea</name>
    <name type="common">Violet carpenter bee</name>
    <name type="synonym">Apis violacea</name>
    <dbReference type="NCBI Taxonomy" id="135666"/>
    <lineage>
        <taxon>Eukaryota</taxon>
        <taxon>Metazoa</taxon>
        <taxon>Ecdysozoa</taxon>
        <taxon>Arthropoda</taxon>
        <taxon>Hexapoda</taxon>
        <taxon>Insecta</taxon>
        <taxon>Pterygota</taxon>
        <taxon>Neoptera</taxon>
        <taxon>Endopterygota</taxon>
        <taxon>Hymenoptera</taxon>
        <taxon>Apocrita</taxon>
        <taxon>Aculeata</taxon>
        <taxon>Apoidea</taxon>
        <taxon>Anthophila</taxon>
        <taxon>Apidae</taxon>
        <taxon>Xylocopa</taxon>
        <taxon>Xylocopa</taxon>
    </lineage>
</organism>
<evidence type="ECO:0000256" key="3">
    <source>
        <dbReference type="ARBA" id="ARBA00004630"/>
    </source>
</evidence>
<proteinExistence type="inferred from homology"/>
<accession>A0ABP1NFF1</accession>
<evidence type="ECO:0000256" key="6">
    <source>
        <dbReference type="ARBA" id="ARBA00022833"/>
    </source>
</evidence>
<dbReference type="EMBL" id="CAXAJV020001290">
    <property type="protein sequence ID" value="CAL7939717.1"/>
    <property type="molecule type" value="Genomic_DNA"/>
</dbReference>
<keyword evidence="5" id="KW-0479">Metal-binding</keyword>
<evidence type="ECO:0000256" key="8">
    <source>
        <dbReference type="SAM" id="MobiDB-lite"/>
    </source>
</evidence>
<evidence type="ECO:0000256" key="7">
    <source>
        <dbReference type="ARBA" id="ARBA00023136"/>
    </source>
</evidence>
<evidence type="ECO:0000256" key="1">
    <source>
        <dbReference type="ARBA" id="ARBA00004414"/>
    </source>
</evidence>
<feature type="region of interest" description="Disordered" evidence="8">
    <location>
        <begin position="1"/>
        <end position="46"/>
    </location>
</feature>
<evidence type="ECO:0000256" key="4">
    <source>
        <dbReference type="ARBA" id="ARBA00005975"/>
    </source>
</evidence>
<dbReference type="PROSITE" id="PS51837">
    <property type="entry name" value="LITAF"/>
    <property type="match status" value="1"/>
</dbReference>
<dbReference type="SMART" id="SM00714">
    <property type="entry name" value="LITAF"/>
    <property type="match status" value="1"/>
</dbReference>
<feature type="domain" description="LITAF" evidence="9">
    <location>
        <begin position="96"/>
        <end position="180"/>
    </location>
</feature>